<evidence type="ECO:0000313" key="2">
    <source>
        <dbReference type="EMBL" id="KRX73708.1"/>
    </source>
</evidence>
<dbReference type="PANTHER" id="PTHR45744:SF2">
    <property type="entry name" value="TYROSINE AMINOTRANSFERASE"/>
    <property type="match status" value="1"/>
</dbReference>
<dbReference type="Pfam" id="PF00155">
    <property type="entry name" value="Aminotran_1_2"/>
    <property type="match status" value="1"/>
</dbReference>
<organism evidence="2 3">
    <name type="scientific">Trichinella patagoniensis</name>
    <dbReference type="NCBI Taxonomy" id="990121"/>
    <lineage>
        <taxon>Eukaryota</taxon>
        <taxon>Metazoa</taxon>
        <taxon>Ecdysozoa</taxon>
        <taxon>Nematoda</taxon>
        <taxon>Enoplea</taxon>
        <taxon>Dorylaimia</taxon>
        <taxon>Trichinellida</taxon>
        <taxon>Trichinellidae</taxon>
        <taxon>Trichinella</taxon>
    </lineage>
</organism>
<dbReference type="STRING" id="990121.A0A0V0WCV4"/>
<keyword evidence="3" id="KW-1185">Reference proteome</keyword>
<keyword evidence="2" id="KW-0032">Aminotransferase</keyword>
<reference evidence="2 3" key="1">
    <citation type="submission" date="2015-01" db="EMBL/GenBank/DDBJ databases">
        <title>Evolution of Trichinella species and genotypes.</title>
        <authorList>
            <person name="Korhonen P.K."/>
            <person name="Edoardo P."/>
            <person name="Giuseppe L.R."/>
            <person name="Gasser R.B."/>
        </authorList>
    </citation>
    <scope>NUCLEOTIDE SEQUENCE [LARGE SCALE GENOMIC DNA]</scope>
    <source>
        <strain evidence="2">ISS2496</strain>
    </source>
</reference>
<dbReference type="EMBL" id="JYDQ01005692">
    <property type="protein sequence ID" value="KRX73708.1"/>
    <property type="molecule type" value="Genomic_DNA"/>
</dbReference>
<dbReference type="InterPro" id="IPR004839">
    <property type="entry name" value="Aminotransferase_I/II_large"/>
</dbReference>
<gene>
    <name evidence="2" type="primary">TAT</name>
    <name evidence="2" type="ORF">T12_8883</name>
</gene>
<dbReference type="GO" id="GO:0004838">
    <property type="term" value="F:L-tyrosine-2-oxoglutarate transaminase activity"/>
    <property type="evidence" value="ECO:0007669"/>
    <property type="project" value="TreeGrafter"/>
</dbReference>
<dbReference type="Proteomes" id="UP000054783">
    <property type="component" value="Unassembled WGS sequence"/>
</dbReference>
<evidence type="ECO:0000313" key="3">
    <source>
        <dbReference type="Proteomes" id="UP000054783"/>
    </source>
</evidence>
<feature type="domain" description="Aminotransferase class I/classII large" evidence="1">
    <location>
        <begin position="2"/>
        <end position="60"/>
    </location>
</feature>
<sequence>MDTLYKGLQQIEVLECYSRPQGSMFMMVEVDTTRLLGIENDMDFAKELMKEESVLVLPGS</sequence>
<proteinExistence type="predicted"/>
<name>A0A0V0WCV4_9BILA</name>
<protein>
    <submittedName>
        <fullName evidence="2">Tyrosine aminotransferase</fullName>
    </submittedName>
</protein>
<dbReference type="GO" id="GO:0006572">
    <property type="term" value="P:L-tyrosine catabolic process"/>
    <property type="evidence" value="ECO:0007669"/>
    <property type="project" value="TreeGrafter"/>
</dbReference>
<dbReference type="PANTHER" id="PTHR45744">
    <property type="entry name" value="TYROSINE AMINOTRANSFERASE"/>
    <property type="match status" value="1"/>
</dbReference>
<feature type="non-terminal residue" evidence="2">
    <location>
        <position position="60"/>
    </location>
</feature>
<dbReference type="AlphaFoldDB" id="A0A0V0WCV4"/>
<dbReference type="InterPro" id="IPR015424">
    <property type="entry name" value="PyrdxlP-dep_Trfase"/>
</dbReference>
<dbReference type="GO" id="GO:0030170">
    <property type="term" value="F:pyridoxal phosphate binding"/>
    <property type="evidence" value="ECO:0007669"/>
    <property type="project" value="InterPro"/>
</dbReference>
<dbReference type="SUPFAM" id="SSF53383">
    <property type="entry name" value="PLP-dependent transferases"/>
    <property type="match status" value="1"/>
</dbReference>
<accession>A0A0V0WCV4</accession>
<keyword evidence="2" id="KW-0808">Transferase</keyword>
<comment type="caution">
    <text evidence="2">The sequence shown here is derived from an EMBL/GenBank/DDBJ whole genome shotgun (WGS) entry which is preliminary data.</text>
</comment>
<dbReference type="InterPro" id="IPR015422">
    <property type="entry name" value="PyrdxlP-dep_Trfase_small"/>
</dbReference>
<dbReference type="Gene3D" id="3.90.1150.10">
    <property type="entry name" value="Aspartate Aminotransferase, domain 1"/>
    <property type="match status" value="1"/>
</dbReference>
<evidence type="ECO:0000259" key="1">
    <source>
        <dbReference type="Pfam" id="PF00155"/>
    </source>
</evidence>